<comment type="caution">
    <text evidence="3">The sequence shown here is derived from an EMBL/GenBank/DDBJ whole genome shotgun (WGS) entry which is preliminary data.</text>
</comment>
<evidence type="ECO:0000313" key="4">
    <source>
        <dbReference type="Proteomes" id="UP000580043"/>
    </source>
</evidence>
<dbReference type="InterPro" id="IPR010126">
    <property type="entry name" value="Esterase_phb"/>
</dbReference>
<dbReference type="RefSeq" id="WP_169146791.1">
    <property type="nucleotide sequence ID" value="NZ_JABBGA010000013.1"/>
</dbReference>
<dbReference type="PANTHER" id="PTHR43037:SF1">
    <property type="entry name" value="BLL1128 PROTEIN"/>
    <property type="match status" value="1"/>
</dbReference>
<dbReference type="SUPFAM" id="SSF53474">
    <property type="entry name" value="alpha/beta-Hydrolases"/>
    <property type="match status" value="1"/>
</dbReference>
<sequence length="358" mass="38088">MARRKSPLLTAFSRLARSSMRQGARISRAAGRQGVAAGERFADSARHVLSGVMTPAGAPGPLTGGSWSEGRWGLGPMAMRHYRLFIPAGATARKPIPLLLLLHGCAQDSAAFAASTRCASLARDKGFAVLMPEQAREANPQRCWNWFGSPLQIGLEAKILMSIVDHVQAAHPRLRGPLFALGLSAGGAMALTLGLQFPARFGAVGSHSGAAPFSAGTALQAGQSMRGRRSPDAEAIAKHLEGRAPPPLLLIHGERDRVVDAGNARAAAMLWLDLQPEGQAIVERTGRVQRGKRHAVTRTDWLAGRQLRVRLLEVAGMGHAWSGGAAGQAFSDPAGPDALRLAWQFFALPRERGRSRTV</sequence>
<dbReference type="GO" id="GO:0016787">
    <property type="term" value="F:hydrolase activity"/>
    <property type="evidence" value="ECO:0007669"/>
    <property type="project" value="UniProtKB-KW"/>
</dbReference>
<dbReference type="Gene3D" id="3.40.50.1820">
    <property type="entry name" value="alpha/beta hydrolase"/>
    <property type="match status" value="1"/>
</dbReference>
<dbReference type="GO" id="GO:0005576">
    <property type="term" value="C:extracellular region"/>
    <property type="evidence" value="ECO:0007669"/>
    <property type="project" value="InterPro"/>
</dbReference>
<reference evidence="3 4" key="1">
    <citation type="submission" date="2020-04" db="EMBL/GenBank/DDBJ databases">
        <title>Zoogloea sp. G-4-1-14 isolated from soil.</title>
        <authorList>
            <person name="Dahal R.H."/>
        </authorList>
    </citation>
    <scope>NUCLEOTIDE SEQUENCE [LARGE SCALE GENOMIC DNA]</scope>
    <source>
        <strain evidence="3 4">G-4-1-14</strain>
    </source>
</reference>
<gene>
    <name evidence="3" type="ORF">HHL15_16030</name>
</gene>
<name>A0A848G7X1_9RHOO</name>
<dbReference type="Proteomes" id="UP000580043">
    <property type="component" value="Unassembled WGS sequence"/>
</dbReference>
<dbReference type="InterPro" id="IPR029058">
    <property type="entry name" value="AB_hydrolase_fold"/>
</dbReference>
<protein>
    <submittedName>
        <fullName evidence="3">Poly(3-hydroxybutyrate) depolymerase</fullName>
    </submittedName>
</protein>
<dbReference type="InterPro" id="IPR050955">
    <property type="entry name" value="Plant_Biomass_Hydrol_Est"/>
</dbReference>
<dbReference type="AlphaFoldDB" id="A0A848G7X1"/>
<accession>A0A848G7X1</accession>
<evidence type="ECO:0000313" key="3">
    <source>
        <dbReference type="EMBL" id="NML27262.1"/>
    </source>
</evidence>
<keyword evidence="4" id="KW-1185">Reference proteome</keyword>
<keyword evidence="2" id="KW-0378">Hydrolase</keyword>
<evidence type="ECO:0000256" key="1">
    <source>
        <dbReference type="ARBA" id="ARBA00022729"/>
    </source>
</evidence>
<dbReference type="PANTHER" id="PTHR43037">
    <property type="entry name" value="UNNAMED PRODUCT-RELATED"/>
    <property type="match status" value="1"/>
</dbReference>
<dbReference type="EMBL" id="JABBGA010000013">
    <property type="protein sequence ID" value="NML27262.1"/>
    <property type="molecule type" value="Genomic_DNA"/>
</dbReference>
<dbReference type="Pfam" id="PF10503">
    <property type="entry name" value="Esterase_PHB"/>
    <property type="match status" value="1"/>
</dbReference>
<keyword evidence="1" id="KW-0732">Signal</keyword>
<evidence type="ECO:0000256" key="2">
    <source>
        <dbReference type="ARBA" id="ARBA00022801"/>
    </source>
</evidence>
<proteinExistence type="predicted"/>
<organism evidence="3 4">
    <name type="scientific">Zoogloea dura</name>
    <dbReference type="NCBI Taxonomy" id="2728840"/>
    <lineage>
        <taxon>Bacteria</taxon>
        <taxon>Pseudomonadati</taxon>
        <taxon>Pseudomonadota</taxon>
        <taxon>Betaproteobacteria</taxon>
        <taxon>Rhodocyclales</taxon>
        <taxon>Zoogloeaceae</taxon>
        <taxon>Zoogloea</taxon>
    </lineage>
</organism>